<dbReference type="HAMAP" id="MF_00528">
    <property type="entry name" value="Maf"/>
    <property type="match status" value="1"/>
</dbReference>
<keyword evidence="4" id="KW-0963">Cytoplasm</keyword>
<protein>
    <recommendedName>
        <fullName evidence="4">dTTP/UTP pyrophosphatase</fullName>
        <shortName evidence="4">dTTPase/UTPase</shortName>
        <ecNumber evidence="4">3.6.1.9</ecNumber>
    </recommendedName>
    <alternativeName>
        <fullName evidence="4">Nucleoside triphosphate pyrophosphatase</fullName>
    </alternativeName>
    <alternativeName>
        <fullName evidence="4">Nucleotide pyrophosphatase</fullName>
        <shortName evidence="4">Nucleotide PPase</shortName>
    </alternativeName>
</protein>
<dbReference type="GO" id="GO:0047429">
    <property type="term" value="F:nucleoside triphosphate diphosphatase activity"/>
    <property type="evidence" value="ECO:0007669"/>
    <property type="project" value="UniProtKB-EC"/>
</dbReference>
<comment type="catalytic activity">
    <reaction evidence="4">
        <text>UTP + H2O = UMP + diphosphate + H(+)</text>
        <dbReference type="Rhea" id="RHEA:29395"/>
        <dbReference type="ChEBI" id="CHEBI:15377"/>
        <dbReference type="ChEBI" id="CHEBI:15378"/>
        <dbReference type="ChEBI" id="CHEBI:33019"/>
        <dbReference type="ChEBI" id="CHEBI:46398"/>
        <dbReference type="ChEBI" id="CHEBI:57865"/>
        <dbReference type="EC" id="3.6.1.9"/>
    </reaction>
</comment>
<comment type="catalytic activity">
    <reaction evidence="4">
        <text>dTTP + H2O = dTMP + diphosphate + H(+)</text>
        <dbReference type="Rhea" id="RHEA:28534"/>
        <dbReference type="ChEBI" id="CHEBI:15377"/>
        <dbReference type="ChEBI" id="CHEBI:15378"/>
        <dbReference type="ChEBI" id="CHEBI:33019"/>
        <dbReference type="ChEBI" id="CHEBI:37568"/>
        <dbReference type="ChEBI" id="CHEBI:63528"/>
        <dbReference type="EC" id="3.6.1.9"/>
    </reaction>
</comment>
<dbReference type="GO" id="GO:0009117">
    <property type="term" value="P:nucleotide metabolic process"/>
    <property type="evidence" value="ECO:0007669"/>
    <property type="project" value="UniProtKB-KW"/>
</dbReference>
<dbReference type="SUPFAM" id="SSF52972">
    <property type="entry name" value="ITPase-like"/>
    <property type="match status" value="1"/>
</dbReference>
<dbReference type="EC" id="3.6.1.9" evidence="4"/>
<comment type="subcellular location">
    <subcellularLocation>
        <location evidence="4">Cytoplasm</location>
    </subcellularLocation>
</comment>
<evidence type="ECO:0000313" key="5">
    <source>
        <dbReference type="EMBL" id="MBD3868243.1"/>
    </source>
</evidence>
<dbReference type="EMBL" id="JACXWD010000026">
    <property type="protein sequence ID" value="MBD3868243.1"/>
    <property type="molecule type" value="Genomic_DNA"/>
</dbReference>
<comment type="cofactor">
    <cofactor evidence="1 4">
        <name>a divalent metal cation</name>
        <dbReference type="ChEBI" id="CHEBI:60240"/>
    </cofactor>
</comment>
<evidence type="ECO:0000256" key="4">
    <source>
        <dbReference type="HAMAP-Rule" id="MF_00528"/>
    </source>
</evidence>
<comment type="function">
    <text evidence="4">Nucleoside triphosphate pyrophosphatase that hydrolyzes dTTP and UTP. May have a dual role in cell division arrest and in preventing the incorporation of modified nucleotides into cellular nucleic acids.</text>
</comment>
<evidence type="ECO:0000313" key="6">
    <source>
        <dbReference type="Proteomes" id="UP000648239"/>
    </source>
</evidence>
<name>A0A8J6Y0U3_9BACT</name>
<feature type="active site" description="Proton acceptor" evidence="4">
    <location>
        <position position="74"/>
    </location>
</feature>
<sequence length="206" mass="22126">MQKIALILASASPRRKELLRRVGLQPEVHPPDVDETIIAGESPAALATRLASAKCRQVADALDAGSDRLILAADTVVVVDQAILGKPVDQDDARCMLESLSGRTHQVMTGVSLHRTDTRRQADGIGVTDVRFRVLDTAWIDWYLATGEPQDKAGAYGIQGAGAVLVDSIRGSWSNVVGLPLEMLPGWLEALGLSFQDLSVQPTRLP</sequence>
<dbReference type="InterPro" id="IPR003697">
    <property type="entry name" value="Maf-like"/>
</dbReference>
<dbReference type="CDD" id="cd00555">
    <property type="entry name" value="Maf"/>
    <property type="match status" value="1"/>
</dbReference>
<keyword evidence="2 4" id="KW-0378">Hydrolase</keyword>
<dbReference type="Pfam" id="PF02545">
    <property type="entry name" value="Maf"/>
    <property type="match status" value="1"/>
</dbReference>
<keyword evidence="3 4" id="KW-0546">Nucleotide metabolism</keyword>
<dbReference type="Gene3D" id="3.90.950.10">
    <property type="match status" value="1"/>
</dbReference>
<reference evidence="5 6" key="1">
    <citation type="submission" date="2020-08" db="EMBL/GenBank/DDBJ databases">
        <title>Acidobacteriota in marine sediments use diverse sulfur dissimilation pathways.</title>
        <authorList>
            <person name="Wasmund K."/>
        </authorList>
    </citation>
    <scope>NUCLEOTIDE SEQUENCE [LARGE SCALE GENOMIC DNA]</scope>
    <source>
        <strain evidence="5">MAG AM4</strain>
    </source>
</reference>
<dbReference type="PANTHER" id="PTHR43213:SF5">
    <property type="entry name" value="BIFUNCTIONAL DTTP_UTP PYROPHOSPHATASE_METHYLTRANSFERASE PROTEIN-RELATED"/>
    <property type="match status" value="1"/>
</dbReference>
<dbReference type="PIRSF" id="PIRSF006305">
    <property type="entry name" value="Maf"/>
    <property type="match status" value="1"/>
</dbReference>
<accession>A0A8J6Y0U3</accession>
<dbReference type="GO" id="GO:0005737">
    <property type="term" value="C:cytoplasm"/>
    <property type="evidence" value="ECO:0007669"/>
    <property type="project" value="UniProtKB-SubCell"/>
</dbReference>
<comment type="caution">
    <text evidence="4">Lacks conserved residue(s) required for the propagation of feature annotation.</text>
</comment>
<feature type="site" description="Important for substrate specificity" evidence="4">
    <location>
        <position position="159"/>
    </location>
</feature>
<evidence type="ECO:0000256" key="1">
    <source>
        <dbReference type="ARBA" id="ARBA00001968"/>
    </source>
</evidence>
<organism evidence="5 6">
    <name type="scientific">Candidatus Polarisedimenticola svalbardensis</name>
    <dbReference type="NCBI Taxonomy" id="2886004"/>
    <lineage>
        <taxon>Bacteria</taxon>
        <taxon>Pseudomonadati</taxon>
        <taxon>Acidobacteriota</taxon>
        <taxon>Candidatus Polarisedimenticolia</taxon>
        <taxon>Candidatus Polarisedimenticolales</taxon>
        <taxon>Candidatus Polarisedimenticolaceae</taxon>
        <taxon>Candidatus Polarisedimenticola</taxon>
    </lineage>
</organism>
<dbReference type="AlphaFoldDB" id="A0A8J6Y0U3"/>
<gene>
    <name evidence="5" type="primary">maf</name>
    <name evidence="5" type="ORF">IFK94_08955</name>
</gene>
<comment type="caution">
    <text evidence="5">The sequence shown here is derived from an EMBL/GenBank/DDBJ whole genome shotgun (WGS) entry which is preliminary data.</text>
</comment>
<evidence type="ECO:0000256" key="2">
    <source>
        <dbReference type="ARBA" id="ARBA00022801"/>
    </source>
</evidence>
<proteinExistence type="inferred from homology"/>
<evidence type="ECO:0000256" key="3">
    <source>
        <dbReference type="ARBA" id="ARBA00023080"/>
    </source>
</evidence>
<dbReference type="PANTHER" id="PTHR43213">
    <property type="entry name" value="BIFUNCTIONAL DTTP/UTP PYROPHOSPHATASE/METHYLTRANSFERASE PROTEIN-RELATED"/>
    <property type="match status" value="1"/>
</dbReference>
<dbReference type="InterPro" id="IPR029001">
    <property type="entry name" value="ITPase-like_fam"/>
</dbReference>
<dbReference type="NCBIfam" id="TIGR00172">
    <property type="entry name" value="maf"/>
    <property type="match status" value="1"/>
</dbReference>
<feature type="site" description="Important for substrate specificity" evidence="4">
    <location>
        <position position="75"/>
    </location>
</feature>
<feature type="site" description="Important for substrate specificity" evidence="4">
    <location>
        <position position="14"/>
    </location>
</feature>
<comment type="similarity">
    <text evidence="4">Belongs to the Maf family. YhdE subfamily.</text>
</comment>
<dbReference type="Proteomes" id="UP000648239">
    <property type="component" value="Unassembled WGS sequence"/>
</dbReference>